<feature type="region of interest" description="Disordered" evidence="1">
    <location>
        <begin position="22"/>
        <end position="49"/>
    </location>
</feature>
<dbReference type="OrthoDB" id="1413770at2"/>
<dbReference type="InterPro" id="IPR049449">
    <property type="entry name" value="TesB_ACOT8-like_N"/>
</dbReference>
<organism evidence="4 5">
    <name type="scientific">Streptomyces chrestomyceticus JCM 4735</name>
    <dbReference type="NCBI Taxonomy" id="1306181"/>
    <lineage>
        <taxon>Bacteria</taxon>
        <taxon>Bacillati</taxon>
        <taxon>Actinomycetota</taxon>
        <taxon>Actinomycetes</taxon>
        <taxon>Kitasatosporales</taxon>
        <taxon>Streptomycetaceae</taxon>
        <taxon>Streptomyces</taxon>
    </lineage>
</organism>
<evidence type="ECO:0000259" key="3">
    <source>
        <dbReference type="Pfam" id="PF20789"/>
    </source>
</evidence>
<reference evidence="4 5" key="1">
    <citation type="submission" date="2018-11" db="EMBL/GenBank/DDBJ databases">
        <title>Whole genome sequence of Streptomyces chrestomyceticus NBRC 13444(T).</title>
        <authorList>
            <person name="Komaki H."/>
            <person name="Tamura T."/>
        </authorList>
    </citation>
    <scope>NUCLEOTIDE SEQUENCE [LARGE SCALE GENOMIC DNA]</scope>
    <source>
        <strain evidence="4 5">NBRC 13444</strain>
    </source>
</reference>
<name>A0A7U9PYI7_9ACTN</name>
<dbReference type="InterPro" id="IPR029069">
    <property type="entry name" value="HotDog_dom_sf"/>
</dbReference>
<protein>
    <recommendedName>
        <fullName evidence="6">TesB-like acyl-CoA thioesterase 5</fullName>
    </recommendedName>
</protein>
<proteinExistence type="predicted"/>
<evidence type="ECO:0000313" key="5">
    <source>
        <dbReference type="Proteomes" id="UP000287830"/>
    </source>
</evidence>
<dbReference type="SUPFAM" id="SSF54637">
    <property type="entry name" value="Thioesterase/thiol ester dehydrase-isomerase"/>
    <property type="match status" value="2"/>
</dbReference>
<evidence type="ECO:0000256" key="1">
    <source>
        <dbReference type="SAM" id="MobiDB-lite"/>
    </source>
</evidence>
<feature type="domain" description="Acyl-CoA thioesterase-like N-terminal HotDog" evidence="2">
    <location>
        <begin position="35"/>
        <end position="117"/>
    </location>
</feature>
<dbReference type="Proteomes" id="UP000287830">
    <property type="component" value="Unassembled WGS sequence"/>
</dbReference>
<sequence>MTDLWPNGPDGPEAADQAFYRSLGGGRYESSPATAGPWSVKSQHAGPPSALLGRAMEEHEARAGFRVARVTVDLPRPVPVAELRVQVRTVRSGGRTELVEGELTANGETVMLARAWRTAAGPADTPRLRPEAEPPPLPGPQTPHTMAGTQSYGYIAAMEWRFEPGKGFDTPGPGTVWARQRIPLVAGEPDTPLTRALTLADSNWAVAFQLDHVRQFVINTDVTLALHREPVGEWLCLRSSTAASPAGSGLALGQLADTAGDCGRVLQTLLVADR</sequence>
<evidence type="ECO:0000259" key="2">
    <source>
        <dbReference type="Pfam" id="PF13622"/>
    </source>
</evidence>
<dbReference type="Gene3D" id="2.40.160.210">
    <property type="entry name" value="Acyl-CoA thioesterase, double hotdog domain"/>
    <property type="match status" value="1"/>
</dbReference>
<dbReference type="InterPro" id="IPR049450">
    <property type="entry name" value="ACOT8-like_C"/>
</dbReference>
<comment type="caution">
    <text evidence="4">The sequence shown here is derived from an EMBL/GenBank/DDBJ whole genome shotgun (WGS) entry which is preliminary data.</text>
</comment>
<feature type="region of interest" description="Disordered" evidence="1">
    <location>
        <begin position="119"/>
        <end position="143"/>
    </location>
</feature>
<dbReference type="Pfam" id="PF13622">
    <property type="entry name" value="4HBT_3"/>
    <property type="match status" value="1"/>
</dbReference>
<dbReference type="AlphaFoldDB" id="A0A7U9PYI7"/>
<dbReference type="EMBL" id="BHZC01000001">
    <property type="protein sequence ID" value="GCD33279.1"/>
    <property type="molecule type" value="Genomic_DNA"/>
</dbReference>
<evidence type="ECO:0008006" key="6">
    <source>
        <dbReference type="Google" id="ProtNLM"/>
    </source>
</evidence>
<feature type="domain" description="Acyl-CoA thioesterase-like C-terminal" evidence="3">
    <location>
        <begin position="144"/>
        <end position="271"/>
    </location>
</feature>
<evidence type="ECO:0000313" key="4">
    <source>
        <dbReference type="EMBL" id="GCD33279.1"/>
    </source>
</evidence>
<accession>A0A7U9PYI7</accession>
<dbReference type="Pfam" id="PF20789">
    <property type="entry name" value="4HBT_3C"/>
    <property type="match status" value="1"/>
</dbReference>
<gene>
    <name evidence="4" type="ORF">OEIGOIKO_00998</name>
</gene>
<dbReference type="GeneID" id="95620043"/>
<dbReference type="RefSeq" id="WP_125043805.1">
    <property type="nucleotide sequence ID" value="NZ_BHZC01000001.1"/>
</dbReference>
<dbReference type="InterPro" id="IPR042171">
    <property type="entry name" value="Acyl-CoA_hotdog"/>
</dbReference>